<keyword evidence="4 5" id="KW-0472">Membrane</keyword>
<dbReference type="PATRIC" id="fig|1179773.3.peg.2987"/>
<feature type="transmembrane region" description="Helical" evidence="5">
    <location>
        <begin position="219"/>
        <end position="238"/>
    </location>
</feature>
<evidence type="ECO:0000259" key="6">
    <source>
        <dbReference type="Pfam" id="PF01061"/>
    </source>
</evidence>
<dbReference type="PANTHER" id="PTHR43027">
    <property type="entry name" value="DOXORUBICIN RESISTANCE ABC TRANSPORTER PERMEASE PROTEIN DRRC-RELATED"/>
    <property type="match status" value="1"/>
</dbReference>
<feature type="transmembrane region" description="Helical" evidence="5">
    <location>
        <begin position="167"/>
        <end position="186"/>
    </location>
</feature>
<name>K0JRM6_SACES</name>
<reference evidence="7 8" key="1">
    <citation type="journal article" date="2012" name="BMC Genomics">
        <title>Complete genome sequence of Saccharothrix espanaensis DSM 44229T and comparison to the other completely sequenced Pseudonocardiaceae.</title>
        <authorList>
            <person name="Strobel T."/>
            <person name="Al-Dilaimi A."/>
            <person name="Blom J."/>
            <person name="Gessner A."/>
            <person name="Kalinowski J."/>
            <person name="Luzhetska M."/>
            <person name="Puhler A."/>
            <person name="Szczepanowski R."/>
            <person name="Bechthold A."/>
            <person name="Ruckert C."/>
        </authorList>
    </citation>
    <scope>NUCLEOTIDE SEQUENCE [LARGE SCALE GENOMIC DNA]</scope>
    <source>
        <strain evidence="8">ATCC 51144 / DSM 44229 / JCM 9112 / NBRC 15066 / NRRL 15764</strain>
    </source>
</reference>
<dbReference type="STRING" id="1179773.BN6_29930"/>
<dbReference type="EMBL" id="HE804045">
    <property type="protein sequence ID" value="CCH30300.1"/>
    <property type="molecule type" value="Genomic_DNA"/>
</dbReference>
<comment type="subcellular location">
    <subcellularLocation>
        <location evidence="1">Membrane</location>
        <topology evidence="1">Multi-pass membrane protein</topology>
    </subcellularLocation>
</comment>
<keyword evidence="2 5" id="KW-0812">Transmembrane</keyword>
<feature type="domain" description="ABC-2 type transporter transmembrane" evidence="6">
    <location>
        <begin position="7"/>
        <end position="196"/>
    </location>
</feature>
<feature type="transmembrane region" description="Helical" evidence="5">
    <location>
        <begin position="136"/>
        <end position="160"/>
    </location>
</feature>
<dbReference type="Proteomes" id="UP000006281">
    <property type="component" value="Chromosome"/>
</dbReference>
<dbReference type="GO" id="GO:0016020">
    <property type="term" value="C:membrane"/>
    <property type="evidence" value="ECO:0007669"/>
    <property type="project" value="UniProtKB-SubCell"/>
</dbReference>
<dbReference type="KEGG" id="sesp:BN6_29930"/>
<dbReference type="OrthoDB" id="3217868at2"/>
<feature type="transmembrane region" description="Helical" evidence="5">
    <location>
        <begin position="21"/>
        <end position="42"/>
    </location>
</feature>
<protein>
    <submittedName>
        <fullName evidence="7">ABC-type transporter</fullName>
    </submittedName>
</protein>
<dbReference type="PANTHER" id="PTHR43027:SF2">
    <property type="entry name" value="TRANSPORT PERMEASE PROTEIN"/>
    <property type="match status" value="1"/>
</dbReference>
<dbReference type="InterPro" id="IPR013525">
    <property type="entry name" value="ABC2_TM"/>
</dbReference>
<evidence type="ECO:0000256" key="3">
    <source>
        <dbReference type="ARBA" id="ARBA00022989"/>
    </source>
</evidence>
<evidence type="ECO:0000256" key="1">
    <source>
        <dbReference type="ARBA" id="ARBA00004141"/>
    </source>
</evidence>
<dbReference type="GO" id="GO:0140359">
    <property type="term" value="F:ABC-type transporter activity"/>
    <property type="evidence" value="ECO:0007669"/>
    <property type="project" value="InterPro"/>
</dbReference>
<gene>
    <name evidence="7" type="ordered locus">BN6_29930</name>
</gene>
<dbReference type="AlphaFoldDB" id="K0JRM6"/>
<dbReference type="BioCyc" id="SESP1179773:BN6_RS14545-MONOMER"/>
<proteinExistence type="predicted"/>
<sequence length="244" mass="25891">MTAMTKIISTEWKLFLREPAMVAFSVFFPTVLMLVLGAIPALRTPDPKFDDLRFVDAYGPTLVVIALAFLGLNRLPTAVASYREKGVLRRFSTTPVHPSRLLVAQVAVNLIAGVVSIGLVLVVGKAVFDIDLPHSPLGFLAACLLGMLSLSALGLLVAAWAPGAASAGGWATVVFMLVMFFGGAYLPRFLMPDFLVRVGEHLPPGVGALQAAWLGTAPSLVHLGILALITLVAGTVAAKSFRWE</sequence>
<dbReference type="eggNOG" id="COG0842">
    <property type="taxonomic scope" value="Bacteria"/>
</dbReference>
<accession>K0JRM6</accession>
<evidence type="ECO:0000256" key="5">
    <source>
        <dbReference type="SAM" id="Phobius"/>
    </source>
</evidence>
<evidence type="ECO:0000256" key="4">
    <source>
        <dbReference type="ARBA" id="ARBA00023136"/>
    </source>
</evidence>
<keyword evidence="3 5" id="KW-1133">Transmembrane helix</keyword>
<evidence type="ECO:0000313" key="7">
    <source>
        <dbReference type="EMBL" id="CCH30300.1"/>
    </source>
</evidence>
<dbReference type="HOGENOM" id="CLU_039483_4_1_11"/>
<feature type="transmembrane region" description="Helical" evidence="5">
    <location>
        <begin position="101"/>
        <end position="124"/>
    </location>
</feature>
<dbReference type="Pfam" id="PF01061">
    <property type="entry name" value="ABC2_membrane"/>
    <property type="match status" value="1"/>
</dbReference>
<keyword evidence="8" id="KW-1185">Reference proteome</keyword>
<organism evidence="7 8">
    <name type="scientific">Saccharothrix espanaensis (strain ATCC 51144 / DSM 44229 / JCM 9112 / NBRC 15066 / NRRL 15764)</name>
    <dbReference type="NCBI Taxonomy" id="1179773"/>
    <lineage>
        <taxon>Bacteria</taxon>
        <taxon>Bacillati</taxon>
        <taxon>Actinomycetota</taxon>
        <taxon>Actinomycetes</taxon>
        <taxon>Pseudonocardiales</taxon>
        <taxon>Pseudonocardiaceae</taxon>
        <taxon>Saccharothrix</taxon>
    </lineage>
</organism>
<dbReference type="InterPro" id="IPR052902">
    <property type="entry name" value="ABC-2_transporter"/>
</dbReference>
<feature type="transmembrane region" description="Helical" evidence="5">
    <location>
        <begin position="62"/>
        <end position="80"/>
    </location>
</feature>
<evidence type="ECO:0000256" key="2">
    <source>
        <dbReference type="ARBA" id="ARBA00022692"/>
    </source>
</evidence>
<evidence type="ECO:0000313" key="8">
    <source>
        <dbReference type="Proteomes" id="UP000006281"/>
    </source>
</evidence>